<keyword evidence="1" id="KW-0812">Transmembrane</keyword>
<feature type="transmembrane region" description="Helical" evidence="1">
    <location>
        <begin position="77"/>
        <end position="99"/>
    </location>
</feature>
<dbReference type="RefSeq" id="WP_111468866.1">
    <property type="nucleotide sequence ID" value="NZ_QLIX01000003.1"/>
</dbReference>
<feature type="transmembrane region" description="Helical" evidence="1">
    <location>
        <begin position="141"/>
        <end position="160"/>
    </location>
</feature>
<dbReference type="EMBL" id="QLIX01000003">
    <property type="protein sequence ID" value="RAI59836.1"/>
    <property type="molecule type" value="Genomic_DNA"/>
</dbReference>
<evidence type="ECO:0000313" key="3">
    <source>
        <dbReference type="Proteomes" id="UP000249065"/>
    </source>
</evidence>
<gene>
    <name evidence="2" type="ORF">DOO78_06190</name>
</gene>
<evidence type="ECO:0008006" key="4">
    <source>
        <dbReference type="Google" id="ProtNLM"/>
    </source>
</evidence>
<sequence length="196" mass="20525">MPGLSPAAPLRQTIASGLRGAFRLARGRVEGLLLIEATPEAVRRSFAAVLLCLPAFVALKLLSWAGSPPAAGLARSVAAELIGYVVAWAGFALASLPLAEAQGRRAEWLHFIAAWNWANVVQYLVLLVLTVPAAFGLPEVLARGLGLAALGYALWLEWFVARVALHIPGGRAIGFVLLDLAIGIFVGGFVAQLVGG</sequence>
<keyword evidence="1" id="KW-0472">Membrane</keyword>
<organism evidence="2 3">
    <name type="scientific">Roseicella frigidaeris</name>
    <dbReference type="NCBI Taxonomy" id="2230885"/>
    <lineage>
        <taxon>Bacteria</taxon>
        <taxon>Pseudomonadati</taxon>
        <taxon>Pseudomonadota</taxon>
        <taxon>Alphaproteobacteria</taxon>
        <taxon>Acetobacterales</taxon>
        <taxon>Roseomonadaceae</taxon>
        <taxon>Roseicella</taxon>
    </lineage>
</organism>
<evidence type="ECO:0000256" key="1">
    <source>
        <dbReference type="SAM" id="Phobius"/>
    </source>
</evidence>
<feature type="transmembrane region" description="Helical" evidence="1">
    <location>
        <begin position="46"/>
        <end position="65"/>
    </location>
</feature>
<reference evidence="3" key="1">
    <citation type="submission" date="2018-06" db="EMBL/GenBank/DDBJ databases">
        <authorList>
            <person name="Khan S.A."/>
        </authorList>
    </citation>
    <scope>NUCLEOTIDE SEQUENCE [LARGE SCALE GENOMIC DNA]</scope>
    <source>
        <strain evidence="3">DB-1506</strain>
    </source>
</reference>
<feature type="transmembrane region" description="Helical" evidence="1">
    <location>
        <begin position="172"/>
        <end position="194"/>
    </location>
</feature>
<comment type="caution">
    <text evidence="2">The sequence shown here is derived from an EMBL/GenBank/DDBJ whole genome shotgun (WGS) entry which is preliminary data.</text>
</comment>
<dbReference type="AlphaFoldDB" id="A0A327MBJ6"/>
<accession>A0A327MBJ6</accession>
<keyword evidence="3" id="KW-1185">Reference proteome</keyword>
<proteinExistence type="predicted"/>
<dbReference type="OrthoDB" id="8443450at2"/>
<keyword evidence="1" id="KW-1133">Transmembrane helix</keyword>
<evidence type="ECO:0000313" key="2">
    <source>
        <dbReference type="EMBL" id="RAI59836.1"/>
    </source>
</evidence>
<name>A0A327MBJ6_9PROT</name>
<protein>
    <recommendedName>
        <fullName evidence="4">Yip1 domain-containing protein</fullName>
    </recommendedName>
</protein>
<feature type="transmembrane region" description="Helical" evidence="1">
    <location>
        <begin position="111"/>
        <end position="135"/>
    </location>
</feature>
<dbReference type="Proteomes" id="UP000249065">
    <property type="component" value="Unassembled WGS sequence"/>
</dbReference>